<feature type="transmembrane region" description="Helical" evidence="1">
    <location>
        <begin position="248"/>
        <end position="267"/>
    </location>
</feature>
<keyword evidence="3" id="KW-0012">Acyltransferase</keyword>
<dbReference type="OrthoDB" id="9796461at2"/>
<evidence type="ECO:0000313" key="4">
    <source>
        <dbReference type="Proteomes" id="UP000001822"/>
    </source>
</evidence>
<feature type="transmembrane region" description="Helical" evidence="1">
    <location>
        <begin position="150"/>
        <end position="170"/>
    </location>
</feature>
<accession>A0A6N4SPF4</accession>
<feature type="transmembrane region" description="Helical" evidence="1">
    <location>
        <begin position="337"/>
        <end position="358"/>
    </location>
</feature>
<feature type="transmembrane region" description="Helical" evidence="1">
    <location>
        <begin position="182"/>
        <end position="203"/>
    </location>
</feature>
<dbReference type="PANTHER" id="PTHR23028">
    <property type="entry name" value="ACETYLTRANSFERASE"/>
    <property type="match status" value="1"/>
</dbReference>
<evidence type="ECO:0000259" key="2">
    <source>
        <dbReference type="Pfam" id="PF01757"/>
    </source>
</evidence>
<feature type="transmembrane region" description="Helical" evidence="1">
    <location>
        <begin position="297"/>
        <end position="317"/>
    </location>
</feature>
<gene>
    <name evidence="3" type="ordered locus">CHU_0893</name>
</gene>
<protein>
    <submittedName>
        <fullName evidence="3">Acyltransferase family protein</fullName>
    </submittedName>
</protein>
<dbReference type="Pfam" id="PF01757">
    <property type="entry name" value="Acyl_transf_3"/>
    <property type="match status" value="1"/>
</dbReference>
<evidence type="ECO:0000313" key="3">
    <source>
        <dbReference type="EMBL" id="ABG58174.1"/>
    </source>
</evidence>
<keyword evidence="1" id="KW-0472">Membrane</keyword>
<dbReference type="InterPro" id="IPR050879">
    <property type="entry name" value="Acyltransferase_3"/>
</dbReference>
<organism evidence="3 4">
    <name type="scientific">Cytophaga hutchinsonii (strain ATCC 33406 / DSM 1761 / CIP 103989 / NBRC 15051 / NCIMB 9469 / D465)</name>
    <dbReference type="NCBI Taxonomy" id="269798"/>
    <lineage>
        <taxon>Bacteria</taxon>
        <taxon>Pseudomonadati</taxon>
        <taxon>Bacteroidota</taxon>
        <taxon>Cytophagia</taxon>
        <taxon>Cytophagales</taxon>
        <taxon>Cytophagaceae</taxon>
        <taxon>Cytophaga</taxon>
    </lineage>
</organism>
<feature type="transmembrane region" description="Helical" evidence="1">
    <location>
        <begin position="62"/>
        <end position="82"/>
    </location>
</feature>
<feature type="transmembrane region" description="Helical" evidence="1">
    <location>
        <begin position="12"/>
        <end position="30"/>
    </location>
</feature>
<reference evidence="3 4" key="1">
    <citation type="journal article" date="2007" name="Appl. Environ. Microbiol.">
        <title>Genome sequence of the cellulolytic gliding bacterium Cytophaga hutchinsonii.</title>
        <authorList>
            <person name="Xie G."/>
            <person name="Bruce D.C."/>
            <person name="Challacombe J.F."/>
            <person name="Chertkov O."/>
            <person name="Detter J.C."/>
            <person name="Gilna P."/>
            <person name="Han C.S."/>
            <person name="Lucas S."/>
            <person name="Misra M."/>
            <person name="Myers G.L."/>
            <person name="Richardson P."/>
            <person name="Tapia R."/>
            <person name="Thayer N."/>
            <person name="Thompson L.S."/>
            <person name="Brettin T.S."/>
            <person name="Henrissat B."/>
            <person name="Wilson D.B."/>
            <person name="McBride M.J."/>
        </authorList>
    </citation>
    <scope>NUCLEOTIDE SEQUENCE [LARGE SCALE GENOMIC DNA]</scope>
    <source>
        <strain evidence="4">ATCC 33406 / DSM 1761 / CIP 103989 / NBRC 15051 / NCIMB 9469 / D465</strain>
    </source>
</reference>
<feature type="transmembrane region" description="Helical" evidence="1">
    <location>
        <begin position="103"/>
        <end position="123"/>
    </location>
</feature>
<dbReference type="AlphaFoldDB" id="A0A6N4SPF4"/>
<evidence type="ECO:0000256" key="1">
    <source>
        <dbReference type="SAM" id="Phobius"/>
    </source>
</evidence>
<sequence>MGGVITKQKIRGLDELRGIAAVMIVIYHIYQSYFRGIPNYNAEGVLVFPETFNPNYNILNELSAGVNLFFVLSGFLIHLLYANKYFDWQASKVFLSKRLFRILPPYYASVAIALAGGLVISYLKIDIWNVLMHVLCIHNFDYGYAFSIQAVYWSIAVEVQFYILYCMYRFIADRYTIEHKLLWFFAFCLTVSVIYKLVLYLSIDNVTISNAGMRWLMLYNTILRFPEWLLGALFFEYLPLIKKIKYKYVWILLLLVFTTVLNHYFVWHVFGSDLVYSIAFSLLIVSLTDLKKDVALFVFLGNISYSLYLNHFLIYSVWDTAWLRLLHLPRVASAERILIMVSGFFVCIAGSYILYRLIEKPAMNLKSVWVDAKSEKKS</sequence>
<keyword evidence="1" id="KW-0812">Transmembrane</keyword>
<feature type="transmembrane region" description="Helical" evidence="1">
    <location>
        <begin position="273"/>
        <end position="290"/>
    </location>
</feature>
<feature type="transmembrane region" description="Helical" evidence="1">
    <location>
        <begin position="223"/>
        <end position="241"/>
    </location>
</feature>
<dbReference type="GO" id="GO:0016747">
    <property type="term" value="F:acyltransferase activity, transferring groups other than amino-acyl groups"/>
    <property type="evidence" value="ECO:0007669"/>
    <property type="project" value="InterPro"/>
</dbReference>
<dbReference type="InterPro" id="IPR002656">
    <property type="entry name" value="Acyl_transf_3_dom"/>
</dbReference>
<dbReference type="RefSeq" id="WP_011584289.1">
    <property type="nucleotide sequence ID" value="NC_008255.1"/>
</dbReference>
<keyword evidence="3" id="KW-0808">Transferase</keyword>
<dbReference type="Proteomes" id="UP000001822">
    <property type="component" value="Chromosome"/>
</dbReference>
<name>A0A6N4SPF4_CYTH3</name>
<dbReference type="GO" id="GO:0000271">
    <property type="term" value="P:polysaccharide biosynthetic process"/>
    <property type="evidence" value="ECO:0007669"/>
    <property type="project" value="TreeGrafter"/>
</dbReference>
<dbReference type="EMBL" id="CP000383">
    <property type="protein sequence ID" value="ABG58174.1"/>
    <property type="molecule type" value="Genomic_DNA"/>
</dbReference>
<dbReference type="PANTHER" id="PTHR23028:SF53">
    <property type="entry name" value="ACYL_TRANSF_3 DOMAIN-CONTAINING PROTEIN"/>
    <property type="match status" value="1"/>
</dbReference>
<feature type="domain" description="Acyltransferase 3" evidence="2">
    <location>
        <begin position="11"/>
        <end position="356"/>
    </location>
</feature>
<proteinExistence type="predicted"/>
<keyword evidence="4" id="KW-1185">Reference proteome</keyword>
<dbReference type="GO" id="GO:0016020">
    <property type="term" value="C:membrane"/>
    <property type="evidence" value="ECO:0007669"/>
    <property type="project" value="TreeGrafter"/>
</dbReference>
<dbReference type="KEGG" id="chu:CHU_0893"/>
<keyword evidence="1" id="KW-1133">Transmembrane helix</keyword>